<dbReference type="Ensembl" id="ENSSLUT00000030903.1">
    <property type="protein sequence ID" value="ENSSLUP00000029954.1"/>
    <property type="gene ID" value="ENSSLUG00000013442.1"/>
</dbReference>
<evidence type="ECO:0000313" key="2">
    <source>
        <dbReference type="Ensembl" id="ENSSLUP00000029954.1"/>
    </source>
</evidence>
<feature type="compositionally biased region" description="Basic and acidic residues" evidence="1">
    <location>
        <begin position="51"/>
        <end position="66"/>
    </location>
</feature>
<proteinExistence type="predicted"/>
<protein>
    <submittedName>
        <fullName evidence="2">Uncharacterized protein</fullName>
    </submittedName>
</protein>
<evidence type="ECO:0000256" key="1">
    <source>
        <dbReference type="SAM" id="MobiDB-lite"/>
    </source>
</evidence>
<dbReference type="Proteomes" id="UP000694568">
    <property type="component" value="Unplaced"/>
</dbReference>
<feature type="region of interest" description="Disordered" evidence="1">
    <location>
        <begin position="27"/>
        <end position="69"/>
    </location>
</feature>
<sequence>MTINRTNCSYQSIPRYTERGTEGYLAAAGRPARSRKKGFRAPDVRTIFSPGERDPRVKEESGEGHTFEPGGEDTWCDVCWRGNDMQQVVIKPAVARTEPLYMGRTLYQGSYPGSPF</sequence>
<reference evidence="2" key="2">
    <citation type="submission" date="2025-09" db="UniProtKB">
        <authorList>
            <consortium name="Ensembl"/>
        </authorList>
    </citation>
    <scope>IDENTIFICATION</scope>
</reference>
<accession>A0A8C9YX39</accession>
<evidence type="ECO:0000313" key="3">
    <source>
        <dbReference type="Proteomes" id="UP000694568"/>
    </source>
</evidence>
<name>A0A8C9YX39_SANLU</name>
<dbReference type="AlphaFoldDB" id="A0A8C9YX39"/>
<reference evidence="2" key="1">
    <citation type="submission" date="2025-08" db="UniProtKB">
        <authorList>
            <consortium name="Ensembl"/>
        </authorList>
    </citation>
    <scope>IDENTIFICATION</scope>
</reference>
<keyword evidence="3" id="KW-1185">Reference proteome</keyword>
<organism evidence="2 3">
    <name type="scientific">Sander lucioperca</name>
    <name type="common">Pike-perch</name>
    <name type="synonym">Perca lucioperca</name>
    <dbReference type="NCBI Taxonomy" id="283035"/>
    <lineage>
        <taxon>Eukaryota</taxon>
        <taxon>Metazoa</taxon>
        <taxon>Chordata</taxon>
        <taxon>Craniata</taxon>
        <taxon>Vertebrata</taxon>
        <taxon>Euteleostomi</taxon>
        <taxon>Actinopterygii</taxon>
        <taxon>Neopterygii</taxon>
        <taxon>Teleostei</taxon>
        <taxon>Neoteleostei</taxon>
        <taxon>Acanthomorphata</taxon>
        <taxon>Eupercaria</taxon>
        <taxon>Perciformes</taxon>
        <taxon>Percoidei</taxon>
        <taxon>Percidae</taxon>
        <taxon>Luciopercinae</taxon>
        <taxon>Sander</taxon>
    </lineage>
</organism>
<dbReference type="GeneTree" id="ENSGT00940000180356"/>